<accession>A0ABP0F547</accession>
<evidence type="ECO:0000313" key="2">
    <source>
        <dbReference type="Proteomes" id="UP001642483"/>
    </source>
</evidence>
<evidence type="ECO:0000313" key="1">
    <source>
        <dbReference type="EMBL" id="CAK8674830.1"/>
    </source>
</evidence>
<dbReference type="EMBL" id="CAWYQH010000013">
    <property type="protein sequence ID" value="CAK8674830.1"/>
    <property type="molecule type" value="Genomic_DNA"/>
</dbReference>
<dbReference type="Proteomes" id="UP001642483">
    <property type="component" value="Unassembled WGS sequence"/>
</dbReference>
<reference evidence="1 2" key="1">
    <citation type="submission" date="2024-02" db="EMBL/GenBank/DDBJ databases">
        <authorList>
            <person name="Daric V."/>
            <person name="Darras S."/>
        </authorList>
    </citation>
    <scope>NUCLEOTIDE SEQUENCE [LARGE SCALE GENOMIC DNA]</scope>
</reference>
<comment type="caution">
    <text evidence="1">The sequence shown here is derived from an EMBL/GenBank/DDBJ whole genome shotgun (WGS) entry which is preliminary data.</text>
</comment>
<sequence>MEKEGLKTYKNNVYKQIIKMNTAYAAALVRSVARFSAEMPNQMRSQPRCIPCYVYAECQFGIHSKFTNDIMPTSISKN</sequence>
<proteinExistence type="predicted"/>
<keyword evidence="2" id="KW-1185">Reference proteome</keyword>
<name>A0ABP0F547_CLALP</name>
<protein>
    <submittedName>
        <fullName evidence="1">Uncharacterized protein</fullName>
    </submittedName>
</protein>
<organism evidence="1 2">
    <name type="scientific">Clavelina lepadiformis</name>
    <name type="common">Light-bulb sea squirt</name>
    <name type="synonym">Ascidia lepadiformis</name>
    <dbReference type="NCBI Taxonomy" id="159417"/>
    <lineage>
        <taxon>Eukaryota</taxon>
        <taxon>Metazoa</taxon>
        <taxon>Chordata</taxon>
        <taxon>Tunicata</taxon>
        <taxon>Ascidiacea</taxon>
        <taxon>Aplousobranchia</taxon>
        <taxon>Clavelinidae</taxon>
        <taxon>Clavelina</taxon>
    </lineage>
</organism>
<gene>
    <name evidence="1" type="ORF">CVLEPA_LOCUS4490</name>
</gene>